<name>A0A0L8M6M0_STRVG</name>
<dbReference type="InterPro" id="IPR003439">
    <property type="entry name" value="ABC_transporter-like_ATP-bd"/>
</dbReference>
<dbReference type="InterPro" id="IPR017871">
    <property type="entry name" value="ABC_transporter-like_CS"/>
</dbReference>
<dbReference type="PANTHER" id="PTHR43038:SF3">
    <property type="entry name" value="ABC TRANSPORTER G FAMILY MEMBER 20 ISOFORM X1"/>
    <property type="match status" value="1"/>
</dbReference>
<keyword evidence="2" id="KW-0067">ATP-binding</keyword>
<dbReference type="SMART" id="SM00382">
    <property type="entry name" value="AAA"/>
    <property type="match status" value="1"/>
</dbReference>
<dbReference type="OrthoDB" id="9804819at2"/>
<dbReference type="Gene3D" id="3.40.50.300">
    <property type="entry name" value="P-loop containing nucleotide triphosphate hydrolases"/>
    <property type="match status" value="1"/>
</dbReference>
<evidence type="ECO:0000313" key="5">
    <source>
        <dbReference type="Proteomes" id="UP000037084"/>
    </source>
</evidence>
<dbReference type="SUPFAM" id="SSF52540">
    <property type="entry name" value="P-loop containing nucleoside triphosphate hydrolases"/>
    <property type="match status" value="1"/>
</dbReference>
<dbReference type="GO" id="GO:0005524">
    <property type="term" value="F:ATP binding"/>
    <property type="evidence" value="ECO:0007669"/>
    <property type="project" value="UniProtKB-KW"/>
</dbReference>
<proteinExistence type="predicted"/>
<evidence type="ECO:0000256" key="2">
    <source>
        <dbReference type="ARBA" id="ARBA00022840"/>
    </source>
</evidence>
<accession>A0A0L8M6M0</accession>
<sequence>MMNNQAEGDPAAVHARDLTVRRGTGRSLRTVLDSLAFDVPRGRITGLLGPSGCGKSTLMRAVVGTQAHVTGTLDVLGEPAGHPRLRSRIGYVTQAPSVYDDLTVRQNLDYFAAVLDPGRAAADRRAAAVSRAITDVDLTSRAGALAGNLSGGQRSRVSLAVALLGTPELLVLDEPTVGLDPVLRRDLWNLFHDITATRGATILVSSHVMDEAERCHDLLLMREGRILAQDTPDALRTRTHSATVEEGFLRLVDEANAHAKAADVNAAALTPEQSR</sequence>
<reference evidence="5" key="1">
    <citation type="submission" date="2015-07" db="EMBL/GenBank/DDBJ databases">
        <authorList>
            <consortium name="Consortium for Microbial Forensics and Genomics (microFORGE)"/>
            <person name="Knight B.M."/>
            <person name="Roberts D.P."/>
            <person name="Lin D."/>
            <person name="Hari K."/>
            <person name="Fletcher J."/>
            <person name="Melcher U."/>
            <person name="Blagden T."/>
            <person name="Winegar R.A."/>
        </authorList>
    </citation>
    <scope>NUCLEOTIDE SEQUENCE [LARGE SCALE GENOMIC DNA]</scope>
    <source>
        <strain evidence="5">NRRL B-1447</strain>
    </source>
</reference>
<dbReference type="EMBL" id="LGUV01000357">
    <property type="protein sequence ID" value="KOG45959.1"/>
    <property type="molecule type" value="Genomic_DNA"/>
</dbReference>
<dbReference type="PANTHER" id="PTHR43038">
    <property type="entry name" value="ATP-BINDING CASSETTE, SUB-FAMILY H, MEMBER 1"/>
    <property type="match status" value="1"/>
</dbReference>
<dbReference type="AlphaFoldDB" id="A0A0L8M6M0"/>
<gene>
    <name evidence="4" type="ORF">ADK75_29155</name>
</gene>
<evidence type="ECO:0000313" key="4">
    <source>
        <dbReference type="EMBL" id="KOG45959.1"/>
    </source>
</evidence>
<dbReference type="eggNOG" id="COG1131">
    <property type="taxonomic scope" value="Bacteria"/>
</dbReference>
<keyword evidence="1" id="KW-0547">Nucleotide-binding</keyword>
<comment type="caution">
    <text evidence="4">The sequence shown here is derived from an EMBL/GenBank/DDBJ whole genome shotgun (WGS) entry which is preliminary data.</text>
</comment>
<dbReference type="PATRIC" id="fig|1961.12.peg.6482"/>
<dbReference type="InterPro" id="IPR027417">
    <property type="entry name" value="P-loop_NTPase"/>
</dbReference>
<organism evidence="4 5">
    <name type="scientific">Streptomyces virginiae</name>
    <name type="common">Streptomyces cinnamonensis</name>
    <dbReference type="NCBI Taxonomy" id="1961"/>
    <lineage>
        <taxon>Bacteria</taxon>
        <taxon>Bacillati</taxon>
        <taxon>Actinomycetota</taxon>
        <taxon>Actinomycetes</taxon>
        <taxon>Kitasatosporales</taxon>
        <taxon>Streptomycetaceae</taxon>
        <taxon>Streptomyces</taxon>
    </lineage>
</organism>
<dbReference type="Pfam" id="PF00005">
    <property type="entry name" value="ABC_tran"/>
    <property type="match status" value="1"/>
</dbReference>
<dbReference type="CDD" id="cd03230">
    <property type="entry name" value="ABC_DR_subfamily_A"/>
    <property type="match status" value="1"/>
</dbReference>
<dbReference type="RefSeq" id="WP_053175694.1">
    <property type="nucleotide sequence ID" value="NZ_LGUV01000357.1"/>
</dbReference>
<feature type="domain" description="ABC transporter" evidence="3">
    <location>
        <begin position="13"/>
        <end position="248"/>
    </location>
</feature>
<evidence type="ECO:0000259" key="3">
    <source>
        <dbReference type="PROSITE" id="PS50893"/>
    </source>
</evidence>
<dbReference type="PROSITE" id="PS50893">
    <property type="entry name" value="ABC_TRANSPORTER_2"/>
    <property type="match status" value="1"/>
</dbReference>
<protein>
    <submittedName>
        <fullName evidence="4">Multidrug ABC transporter ATPase</fullName>
    </submittedName>
</protein>
<dbReference type="PROSITE" id="PS00211">
    <property type="entry name" value="ABC_TRANSPORTER_1"/>
    <property type="match status" value="1"/>
</dbReference>
<dbReference type="GO" id="GO:0016887">
    <property type="term" value="F:ATP hydrolysis activity"/>
    <property type="evidence" value="ECO:0007669"/>
    <property type="project" value="InterPro"/>
</dbReference>
<evidence type="ECO:0000256" key="1">
    <source>
        <dbReference type="ARBA" id="ARBA00022741"/>
    </source>
</evidence>
<dbReference type="InterPro" id="IPR003593">
    <property type="entry name" value="AAA+_ATPase"/>
</dbReference>
<dbReference type="Proteomes" id="UP000037084">
    <property type="component" value="Unassembled WGS sequence"/>
</dbReference>